<keyword evidence="13" id="KW-1185">Reference proteome</keyword>
<organism evidence="12 13">
    <name type="scientific">Glycine soja</name>
    <name type="common">Wild soybean</name>
    <dbReference type="NCBI Taxonomy" id="3848"/>
    <lineage>
        <taxon>Eukaryota</taxon>
        <taxon>Viridiplantae</taxon>
        <taxon>Streptophyta</taxon>
        <taxon>Embryophyta</taxon>
        <taxon>Tracheophyta</taxon>
        <taxon>Spermatophyta</taxon>
        <taxon>Magnoliopsida</taxon>
        <taxon>eudicotyledons</taxon>
        <taxon>Gunneridae</taxon>
        <taxon>Pentapetalae</taxon>
        <taxon>rosids</taxon>
        <taxon>fabids</taxon>
        <taxon>Fabales</taxon>
        <taxon>Fabaceae</taxon>
        <taxon>Papilionoideae</taxon>
        <taxon>50 kb inversion clade</taxon>
        <taxon>NPAAA clade</taxon>
        <taxon>indigoferoid/millettioid clade</taxon>
        <taxon>Phaseoleae</taxon>
        <taxon>Glycine</taxon>
        <taxon>Glycine subgen. Soja</taxon>
    </lineage>
</organism>
<reference evidence="12 13" key="1">
    <citation type="submission" date="2018-09" db="EMBL/GenBank/DDBJ databases">
        <title>A high-quality reference genome of wild soybean provides a powerful tool to mine soybean genomes.</title>
        <authorList>
            <person name="Xie M."/>
            <person name="Chung C.Y.L."/>
            <person name="Li M.-W."/>
            <person name="Wong F.-L."/>
            <person name="Chan T.-F."/>
            <person name="Lam H.-M."/>
        </authorList>
    </citation>
    <scope>NUCLEOTIDE SEQUENCE [LARGE SCALE GENOMIC DNA]</scope>
    <source>
        <strain evidence="13">cv. W05</strain>
        <tissue evidence="12">Hypocotyl of etiolated seedlings</tissue>
    </source>
</reference>
<sequence>MEFSFDEKDFASCCGSTKFAKEMASASPFRSFQDAVSVAKGVWFNSVDVNGWLQAFSAHPQIGQTHAPSVASEASAQFRVLGNGFSAIKYNGKAVANHWPAAISTNNRIYWLFVITEYVYDAMEITEFIYDSGGGDILFLCHYPELGLHKIPEVGGPTGIPLGSAVIYVATAVVHFSYSSKFVPVFSRLDWWSKGEQSTALATATGSSLQELSEWNARYREKFGFVFLICAAGRSTDEILAELKRRYTNRPIVEFEIAAQEQMKITELRLAKLFSSRENISSSVDKYSAAKKAEEDRISIIGGHVTAASEISTAKLIHHPARTRPPITTHVLDVSQGSPAAGIEVLLEVWRGTQSRPTFGASGGGSWVFQGSSTTDLDGRSGQLLSIVDDVNPGIYRISFNTGKYIPNGFFPYVSLVFEIKESQKREHFHVPLLLSPFSFSTYRGS</sequence>
<dbReference type="Gene3D" id="1.10.3330.10">
    <property type="entry name" value="Oxo-4-hydroxy-4-carboxy-5-ureidoimidazoline decarboxylase"/>
    <property type="match status" value="2"/>
</dbReference>
<dbReference type="GO" id="GO:0005777">
    <property type="term" value="C:peroxisome"/>
    <property type="evidence" value="ECO:0007669"/>
    <property type="project" value="TreeGrafter"/>
</dbReference>
<dbReference type="InterPro" id="IPR036778">
    <property type="entry name" value="OHCU_decarboxylase_sf"/>
</dbReference>
<dbReference type="EMBL" id="QZWG01000016">
    <property type="protein sequence ID" value="RZB60093.1"/>
    <property type="molecule type" value="Genomic_DNA"/>
</dbReference>
<dbReference type="SUPFAM" id="SSF49472">
    <property type="entry name" value="Transthyretin (synonym: prealbumin)"/>
    <property type="match status" value="1"/>
</dbReference>
<dbReference type="EC" id="4.1.1.97" evidence="11 12"/>
<evidence type="ECO:0000256" key="3">
    <source>
        <dbReference type="ARBA" id="ARBA00004754"/>
    </source>
</evidence>
<dbReference type="FunFam" id="2.60.40.180:FF:000003">
    <property type="entry name" value="Uric acid degradation bifunctional protein TTL"/>
    <property type="match status" value="1"/>
</dbReference>
<accession>A0A445GFY4</accession>
<dbReference type="InterPro" id="IPR018020">
    <property type="entry name" value="OHCU_decarboxylase"/>
</dbReference>
<dbReference type="PRINTS" id="PR00189">
    <property type="entry name" value="TRNSTHYRETIN"/>
</dbReference>
<evidence type="ECO:0000313" key="13">
    <source>
        <dbReference type="Proteomes" id="UP000289340"/>
    </source>
</evidence>
<gene>
    <name evidence="12" type="ORF">D0Y65_043031</name>
</gene>
<evidence type="ECO:0000259" key="9">
    <source>
        <dbReference type="Pfam" id="PF00576"/>
    </source>
</evidence>
<dbReference type="SUPFAM" id="SSF158694">
    <property type="entry name" value="UraD-Like"/>
    <property type="match status" value="2"/>
</dbReference>
<evidence type="ECO:0000313" key="11">
    <source>
        <dbReference type="EMBL" id="RZB60092.1"/>
    </source>
</evidence>
<dbReference type="AlphaFoldDB" id="A0A445GFY4"/>
<comment type="catalytic activity">
    <reaction evidence="2">
        <text>5-hydroxy-2-oxo-4-ureido-2,5-dihydro-1H-imidazole-5-carboxylate + H(+) = (S)-allantoin + CO2</text>
        <dbReference type="Rhea" id="RHEA:26301"/>
        <dbReference type="ChEBI" id="CHEBI:15378"/>
        <dbReference type="ChEBI" id="CHEBI:15678"/>
        <dbReference type="ChEBI" id="CHEBI:16526"/>
        <dbReference type="ChEBI" id="CHEBI:58639"/>
        <dbReference type="EC" id="4.1.1.97"/>
    </reaction>
</comment>
<dbReference type="InterPro" id="IPR023419">
    <property type="entry name" value="Transthyretin_CS"/>
</dbReference>
<dbReference type="InterPro" id="IPR014306">
    <property type="entry name" value="Hydroxyisourate_hydrolase"/>
</dbReference>
<dbReference type="GO" id="GO:0033971">
    <property type="term" value="F:hydroxyisourate hydrolase activity"/>
    <property type="evidence" value="ECO:0007669"/>
    <property type="project" value="UniProtKB-EC"/>
</dbReference>
<evidence type="ECO:0000259" key="10">
    <source>
        <dbReference type="Pfam" id="PF09349"/>
    </source>
</evidence>
<dbReference type="PROSITE" id="PS00768">
    <property type="entry name" value="TRANSTHYRETIN_1"/>
    <property type="match status" value="1"/>
</dbReference>
<dbReference type="EMBL" id="QZWG01000016">
    <property type="protein sequence ID" value="RZB60092.1"/>
    <property type="molecule type" value="Genomic_DNA"/>
</dbReference>
<dbReference type="CDD" id="cd05822">
    <property type="entry name" value="TLP_HIUase"/>
    <property type="match status" value="1"/>
</dbReference>
<keyword evidence="5" id="KW-0210">Decarboxylase</keyword>
<dbReference type="NCBIfam" id="TIGR02962">
    <property type="entry name" value="hdxy_isourate"/>
    <property type="match status" value="1"/>
</dbReference>
<comment type="catalytic activity">
    <reaction evidence="1">
        <text>5-hydroxyisourate + H2O = 5-hydroxy-2-oxo-4-ureido-2,5-dihydro-1H-imidazole-5-carboxylate + H(+)</text>
        <dbReference type="Rhea" id="RHEA:23736"/>
        <dbReference type="ChEBI" id="CHEBI:15377"/>
        <dbReference type="ChEBI" id="CHEBI:15378"/>
        <dbReference type="ChEBI" id="CHEBI:18072"/>
        <dbReference type="ChEBI" id="CHEBI:58639"/>
        <dbReference type="EC" id="3.5.2.17"/>
    </reaction>
</comment>
<feature type="binding site" evidence="8">
    <location>
        <position position="380"/>
    </location>
    <ligand>
        <name>substrate</name>
    </ligand>
</feature>
<dbReference type="GO" id="GO:0051997">
    <property type="term" value="F:2-oxo-4-hydroxy-4-carboxy-5-ureidoimidazoline decarboxylase activity"/>
    <property type="evidence" value="ECO:0007669"/>
    <property type="project" value="UniProtKB-EC"/>
</dbReference>
<evidence type="ECO:0000256" key="4">
    <source>
        <dbReference type="ARBA" id="ARBA00022631"/>
    </source>
</evidence>
<dbReference type="GO" id="GO:0019628">
    <property type="term" value="P:urate catabolic process"/>
    <property type="evidence" value="ECO:0007669"/>
    <property type="project" value="TreeGrafter"/>
</dbReference>
<dbReference type="EC" id="3.5.2.17" evidence="11 12"/>
<dbReference type="InterPro" id="IPR000895">
    <property type="entry name" value="Transthyretin/HIU_hydrolase"/>
</dbReference>
<dbReference type="PANTHER" id="PTHR43466:SF1">
    <property type="entry name" value="2-OXO-4-HYDROXY-4-CARBOXY-5-UREIDOIMIDAZOLINE DECARBOXYLASE-RELATED"/>
    <property type="match status" value="1"/>
</dbReference>
<evidence type="ECO:0000313" key="12">
    <source>
        <dbReference type="EMBL" id="RZB60093.1"/>
    </source>
</evidence>
<dbReference type="InterPro" id="IPR023416">
    <property type="entry name" value="Transthyretin/HIU_hydrolase_d"/>
</dbReference>
<dbReference type="Pfam" id="PF00576">
    <property type="entry name" value="Transthyretin"/>
    <property type="match status" value="1"/>
</dbReference>
<dbReference type="Proteomes" id="UP000289340">
    <property type="component" value="Chromosome 16"/>
</dbReference>
<evidence type="ECO:0000256" key="1">
    <source>
        <dbReference type="ARBA" id="ARBA00001043"/>
    </source>
</evidence>
<comment type="caution">
    <text evidence="12">The sequence shown here is derived from an EMBL/GenBank/DDBJ whole genome shotgun (WGS) entry which is preliminary data.</text>
</comment>
<comment type="pathway">
    <text evidence="3">Purine metabolism; urate degradation; (S)-allantoin from urate: step 3/3.</text>
</comment>
<feature type="domain" description="Oxo-4-hydroxy-4-carboxy-5-ureidoimidazoline decarboxylase" evidence="10">
    <location>
        <begin position="189"/>
        <end position="271"/>
    </location>
</feature>
<dbReference type="PROSITE" id="PS00769">
    <property type="entry name" value="TRANSTHYRETIN_2"/>
    <property type="match status" value="1"/>
</dbReference>
<dbReference type="PANTHER" id="PTHR43466">
    <property type="entry name" value="2-OXO-4-HYDROXY-4-CARBOXY-5-UREIDOIMIDAZOLINE DECARBOXYLASE-RELATED"/>
    <property type="match status" value="1"/>
</dbReference>
<feature type="binding site" evidence="8">
    <location>
        <position position="443"/>
    </location>
    <ligand>
        <name>substrate</name>
    </ligand>
</feature>
<feature type="domain" description="Transthyretin/hydroxyisourate hydrolase" evidence="9">
    <location>
        <begin position="327"/>
        <end position="445"/>
    </location>
</feature>
<keyword evidence="6 12" id="KW-0378">Hydrolase</keyword>
<evidence type="ECO:0000256" key="8">
    <source>
        <dbReference type="PIRSR" id="PIRSR600895-51"/>
    </source>
</evidence>
<evidence type="ECO:0000256" key="6">
    <source>
        <dbReference type="ARBA" id="ARBA00022801"/>
    </source>
</evidence>
<evidence type="ECO:0000256" key="2">
    <source>
        <dbReference type="ARBA" id="ARBA00001163"/>
    </source>
</evidence>
<dbReference type="InterPro" id="IPR023418">
    <property type="entry name" value="Thyroxine_BS"/>
</dbReference>
<dbReference type="GO" id="GO:0006144">
    <property type="term" value="P:purine nucleobase metabolic process"/>
    <property type="evidence" value="ECO:0007669"/>
    <property type="project" value="UniProtKB-KW"/>
</dbReference>
<dbReference type="Pfam" id="PF09349">
    <property type="entry name" value="OHCU_decarbox"/>
    <property type="match status" value="2"/>
</dbReference>
<keyword evidence="7 12" id="KW-0456">Lyase</keyword>
<dbReference type="Gene3D" id="2.60.40.180">
    <property type="entry name" value="Transthyretin/hydroxyisourate hydrolase domain"/>
    <property type="match status" value="1"/>
</dbReference>
<protein>
    <submittedName>
        <fullName evidence="11">Uric acid degradation bifunctional protein TTL isoform A</fullName>
        <ecNumber evidence="11 12">3.5.2.17</ecNumber>
        <ecNumber evidence="11 12">4.1.1.97</ecNumber>
    </submittedName>
    <submittedName>
        <fullName evidence="12">Uric acid degradation bifunctional protein TTL isoform B</fullName>
    </submittedName>
</protein>
<feature type="binding site" evidence="8">
    <location>
        <position position="330"/>
    </location>
    <ligand>
        <name>substrate</name>
    </ligand>
</feature>
<proteinExistence type="predicted"/>
<dbReference type="InterPro" id="IPR036817">
    <property type="entry name" value="Transthyretin/HIU_hydrolase_sf"/>
</dbReference>
<feature type="domain" description="Oxo-4-hydroxy-4-carboxy-5-ureidoimidazoline decarboxylase" evidence="10">
    <location>
        <begin position="9"/>
        <end position="75"/>
    </location>
</feature>
<evidence type="ECO:0000256" key="5">
    <source>
        <dbReference type="ARBA" id="ARBA00022793"/>
    </source>
</evidence>
<evidence type="ECO:0000256" key="7">
    <source>
        <dbReference type="ARBA" id="ARBA00023239"/>
    </source>
</evidence>
<keyword evidence="4" id="KW-0659">Purine metabolism</keyword>
<name>A0A445GFY4_GLYSO</name>